<accession>A0AAW9KJ13</accession>
<dbReference type="PANTHER" id="PTHR33909">
    <property type="entry name" value="SEC TRANSLOCON ACCESSORY COMPLEX SUBUNIT YAJC"/>
    <property type="match status" value="1"/>
</dbReference>
<evidence type="ECO:0000256" key="4">
    <source>
        <dbReference type="ARBA" id="ARBA00022475"/>
    </source>
</evidence>
<evidence type="ECO:0000256" key="6">
    <source>
        <dbReference type="ARBA" id="ARBA00022927"/>
    </source>
</evidence>
<keyword evidence="6" id="KW-0653">Protein transport</keyword>
<reference evidence="11" key="1">
    <citation type="submission" date="2019-11" db="EMBL/GenBank/DDBJ databases">
        <title>Characterization of Clostridium perfringens isolates from swine manure treated agricultural soils.</title>
        <authorList>
            <person name="Wushke S.T."/>
        </authorList>
    </citation>
    <scope>NUCLEOTIDE SEQUENCE</scope>
    <source>
        <strain evidence="11">X62</strain>
    </source>
</reference>
<comment type="caution">
    <text evidence="11">The sequence shown here is derived from an EMBL/GenBank/DDBJ whole genome shotgun (WGS) entry which is preliminary data.</text>
</comment>
<sequence>MSDKLLALIVFFAAYPVMISLITPIINKKKIKKQETLRDEYLNTIKVKDKVVTISGIYGTIKGIHGNIVKLEVDNNVEIEIDKASIMGTLK</sequence>
<protein>
    <submittedName>
        <fullName evidence="11">Preprotein translocase subunit YajC</fullName>
    </submittedName>
</protein>
<keyword evidence="7 10" id="KW-1133">Transmembrane helix</keyword>
<organism evidence="11 12">
    <name type="scientific">Clostridium perfringens</name>
    <dbReference type="NCBI Taxonomy" id="1502"/>
    <lineage>
        <taxon>Bacteria</taxon>
        <taxon>Bacillati</taxon>
        <taxon>Bacillota</taxon>
        <taxon>Clostridia</taxon>
        <taxon>Eubacteriales</taxon>
        <taxon>Clostridiaceae</taxon>
        <taxon>Clostridium</taxon>
    </lineage>
</organism>
<keyword evidence="3" id="KW-0813">Transport</keyword>
<keyword evidence="9 10" id="KW-0472">Membrane</keyword>
<gene>
    <name evidence="11" type="ORF">GNF83_15125</name>
</gene>
<evidence type="ECO:0000256" key="10">
    <source>
        <dbReference type="SAM" id="Phobius"/>
    </source>
</evidence>
<dbReference type="PANTHER" id="PTHR33909:SF1">
    <property type="entry name" value="SEC TRANSLOCON ACCESSORY COMPLEX SUBUNIT YAJC"/>
    <property type="match status" value="1"/>
</dbReference>
<comment type="subcellular location">
    <subcellularLocation>
        <location evidence="1">Cell membrane</location>
        <topology evidence="1">Single-pass membrane protein</topology>
    </subcellularLocation>
</comment>
<dbReference type="InterPro" id="IPR003849">
    <property type="entry name" value="Preprotein_translocase_YajC"/>
</dbReference>
<keyword evidence="8" id="KW-0811">Translocation</keyword>
<evidence type="ECO:0000256" key="5">
    <source>
        <dbReference type="ARBA" id="ARBA00022692"/>
    </source>
</evidence>
<feature type="transmembrane region" description="Helical" evidence="10">
    <location>
        <begin position="6"/>
        <end position="26"/>
    </location>
</feature>
<evidence type="ECO:0000256" key="7">
    <source>
        <dbReference type="ARBA" id="ARBA00022989"/>
    </source>
</evidence>
<dbReference type="Pfam" id="PF02699">
    <property type="entry name" value="YajC"/>
    <property type="match status" value="1"/>
</dbReference>
<dbReference type="GO" id="GO:0015031">
    <property type="term" value="P:protein transport"/>
    <property type="evidence" value="ECO:0007669"/>
    <property type="project" value="UniProtKB-KW"/>
</dbReference>
<comment type="similarity">
    <text evidence="2">Belongs to the YajC family.</text>
</comment>
<evidence type="ECO:0000256" key="3">
    <source>
        <dbReference type="ARBA" id="ARBA00022448"/>
    </source>
</evidence>
<dbReference type="GO" id="GO:0005886">
    <property type="term" value="C:plasma membrane"/>
    <property type="evidence" value="ECO:0007669"/>
    <property type="project" value="UniProtKB-SubCell"/>
</dbReference>
<evidence type="ECO:0000256" key="1">
    <source>
        <dbReference type="ARBA" id="ARBA00004162"/>
    </source>
</evidence>
<evidence type="ECO:0000313" key="11">
    <source>
        <dbReference type="EMBL" id="MDZ7542514.1"/>
    </source>
</evidence>
<dbReference type="Proteomes" id="UP001288944">
    <property type="component" value="Unassembled WGS sequence"/>
</dbReference>
<dbReference type="SMART" id="SM01323">
    <property type="entry name" value="YajC"/>
    <property type="match status" value="1"/>
</dbReference>
<evidence type="ECO:0000256" key="8">
    <source>
        <dbReference type="ARBA" id="ARBA00023010"/>
    </source>
</evidence>
<proteinExistence type="inferred from homology"/>
<evidence type="ECO:0000256" key="9">
    <source>
        <dbReference type="ARBA" id="ARBA00023136"/>
    </source>
</evidence>
<keyword evidence="4" id="KW-1003">Cell membrane</keyword>
<evidence type="ECO:0000256" key="2">
    <source>
        <dbReference type="ARBA" id="ARBA00006742"/>
    </source>
</evidence>
<name>A0AAW9KJ13_CLOPF</name>
<dbReference type="EMBL" id="WNUR01000217">
    <property type="protein sequence ID" value="MDZ7542514.1"/>
    <property type="molecule type" value="Genomic_DNA"/>
</dbReference>
<dbReference type="AlphaFoldDB" id="A0AAW9KJ13"/>
<keyword evidence="5 10" id="KW-0812">Transmembrane</keyword>
<evidence type="ECO:0000313" key="12">
    <source>
        <dbReference type="Proteomes" id="UP001288944"/>
    </source>
</evidence>